<dbReference type="AlphaFoldDB" id="A0A5M6D4H8"/>
<feature type="domain" description="RNA polymerase sigma-70 ECF-like HTH" evidence="1">
    <location>
        <begin position="123"/>
        <end position="192"/>
    </location>
</feature>
<sequence length="199" mass="23178">MAPTFQHTHPEVFDYAIDMTQRVASLVQYRPEFKHKLQDDDLQQEFLLYVLEHIDQYDSKRGDHKVFVNMLIRNCIAKLIRENNRMKSRPPAGMGLESTDEVIETVDGTHEEMFRSLGIDDKDRRTLGESSDPFEQMDMTEGVEHLIRTLPRGYRKIARKLMACSRAEAGRELGISRRRMAQAVEVIREHFGKADWLAN</sequence>
<protein>
    <submittedName>
        <fullName evidence="2">Sigma-70 family RNA polymerase sigma factor</fullName>
    </submittedName>
</protein>
<dbReference type="GO" id="GO:0006352">
    <property type="term" value="P:DNA-templated transcription initiation"/>
    <property type="evidence" value="ECO:0007669"/>
    <property type="project" value="InterPro"/>
</dbReference>
<keyword evidence="3" id="KW-1185">Reference proteome</keyword>
<evidence type="ECO:0000313" key="3">
    <source>
        <dbReference type="Proteomes" id="UP000324479"/>
    </source>
</evidence>
<evidence type="ECO:0000313" key="2">
    <source>
        <dbReference type="EMBL" id="KAA5541490.1"/>
    </source>
</evidence>
<dbReference type="GO" id="GO:0003700">
    <property type="term" value="F:DNA-binding transcription factor activity"/>
    <property type="evidence" value="ECO:0007669"/>
    <property type="project" value="InterPro"/>
</dbReference>
<dbReference type="InterPro" id="IPR013325">
    <property type="entry name" value="RNA_pol_sigma_r2"/>
</dbReference>
<proteinExistence type="predicted"/>
<dbReference type="RefSeq" id="WP_150077877.1">
    <property type="nucleotide sequence ID" value="NZ_VWOX01000010.1"/>
</dbReference>
<reference evidence="2 3" key="1">
    <citation type="submission" date="2019-08" db="EMBL/GenBank/DDBJ databases">
        <authorList>
            <person name="Dhanesh K."/>
            <person name="Kumar G."/>
            <person name="Sasikala C."/>
            <person name="Venkata Ramana C."/>
        </authorList>
    </citation>
    <scope>NUCLEOTIDE SEQUENCE [LARGE SCALE GENOMIC DNA]</scope>
    <source>
        <strain evidence="2 3">JC645</strain>
    </source>
</reference>
<dbReference type="Proteomes" id="UP000324479">
    <property type="component" value="Unassembled WGS sequence"/>
</dbReference>
<dbReference type="SUPFAM" id="SSF88946">
    <property type="entry name" value="Sigma2 domain of RNA polymerase sigma factors"/>
    <property type="match status" value="1"/>
</dbReference>
<comment type="caution">
    <text evidence="2">The sequence shown here is derived from an EMBL/GenBank/DDBJ whole genome shotgun (WGS) entry which is preliminary data.</text>
</comment>
<dbReference type="EMBL" id="VWOX01000010">
    <property type="protein sequence ID" value="KAA5541490.1"/>
    <property type="molecule type" value="Genomic_DNA"/>
</dbReference>
<dbReference type="InterPro" id="IPR053812">
    <property type="entry name" value="HTH_Sigma70_ECF-like"/>
</dbReference>
<dbReference type="Pfam" id="PF07638">
    <property type="entry name" value="Sigma70_ECF"/>
    <property type="match status" value="1"/>
</dbReference>
<name>A0A5M6D4H8_9BACT</name>
<gene>
    <name evidence="2" type="ORF">FYK55_18200</name>
</gene>
<evidence type="ECO:0000259" key="1">
    <source>
        <dbReference type="Pfam" id="PF07638"/>
    </source>
</evidence>
<accession>A0A5M6D4H8</accession>
<organism evidence="2 3">
    <name type="scientific">Roseiconus nitratireducens</name>
    <dbReference type="NCBI Taxonomy" id="2605748"/>
    <lineage>
        <taxon>Bacteria</taxon>
        <taxon>Pseudomonadati</taxon>
        <taxon>Planctomycetota</taxon>
        <taxon>Planctomycetia</taxon>
        <taxon>Pirellulales</taxon>
        <taxon>Pirellulaceae</taxon>
        <taxon>Roseiconus</taxon>
    </lineage>
</organism>